<sequence>MLKQKGGNIQVEEQAKEKAQLTRMLNADLEGNEICGLHSEQLGNNTPIHINKHRQGRVVNLGRISILVRTGEDSSTTVWVMGPSVVVPVRKSTPGKLAHGEITYHSKHEAPEISRWCIGVTD</sequence>
<comment type="caution">
    <text evidence="1">The sequence shown here is derived from an EMBL/GenBank/DDBJ whole genome shotgun (WGS) entry which is preliminary data.</text>
</comment>
<keyword evidence="2" id="KW-1185">Reference proteome</keyword>
<protein>
    <submittedName>
        <fullName evidence="1">Uncharacterized protein</fullName>
    </submittedName>
</protein>
<proteinExistence type="predicted"/>
<dbReference type="Proteomes" id="UP001202328">
    <property type="component" value="Unassembled WGS sequence"/>
</dbReference>
<dbReference type="EMBL" id="JAJJMB010009858">
    <property type="protein sequence ID" value="KAI3912052.1"/>
    <property type="molecule type" value="Genomic_DNA"/>
</dbReference>
<accession>A0AAD4XFH3</accession>
<dbReference type="AlphaFoldDB" id="A0AAD4XFH3"/>
<evidence type="ECO:0000313" key="2">
    <source>
        <dbReference type="Proteomes" id="UP001202328"/>
    </source>
</evidence>
<name>A0AAD4XFH3_9MAGN</name>
<evidence type="ECO:0000313" key="1">
    <source>
        <dbReference type="EMBL" id="KAI3912052.1"/>
    </source>
</evidence>
<organism evidence="1 2">
    <name type="scientific">Papaver atlanticum</name>
    <dbReference type="NCBI Taxonomy" id="357466"/>
    <lineage>
        <taxon>Eukaryota</taxon>
        <taxon>Viridiplantae</taxon>
        <taxon>Streptophyta</taxon>
        <taxon>Embryophyta</taxon>
        <taxon>Tracheophyta</taxon>
        <taxon>Spermatophyta</taxon>
        <taxon>Magnoliopsida</taxon>
        <taxon>Ranunculales</taxon>
        <taxon>Papaveraceae</taxon>
        <taxon>Papaveroideae</taxon>
        <taxon>Papaver</taxon>
    </lineage>
</organism>
<reference evidence="1" key="1">
    <citation type="submission" date="2022-04" db="EMBL/GenBank/DDBJ databases">
        <title>A functionally conserved STORR gene fusion in Papaver species that diverged 16.8 million years ago.</title>
        <authorList>
            <person name="Catania T."/>
        </authorList>
    </citation>
    <scope>NUCLEOTIDE SEQUENCE</scope>
    <source>
        <strain evidence="1">S-188037</strain>
    </source>
</reference>
<gene>
    <name evidence="1" type="ORF">MKW98_007579</name>
</gene>